<dbReference type="STRING" id="157652.A0A371GRJ1"/>
<dbReference type="InterPro" id="IPR013103">
    <property type="entry name" value="RVT_2"/>
</dbReference>
<dbReference type="InterPro" id="IPR036397">
    <property type="entry name" value="RNaseH_sf"/>
</dbReference>
<organism evidence="5 6">
    <name type="scientific">Mucuna pruriens</name>
    <name type="common">Velvet bean</name>
    <name type="synonym">Dolichos pruriens</name>
    <dbReference type="NCBI Taxonomy" id="157652"/>
    <lineage>
        <taxon>Eukaryota</taxon>
        <taxon>Viridiplantae</taxon>
        <taxon>Streptophyta</taxon>
        <taxon>Embryophyta</taxon>
        <taxon>Tracheophyta</taxon>
        <taxon>Spermatophyta</taxon>
        <taxon>Magnoliopsida</taxon>
        <taxon>eudicotyledons</taxon>
        <taxon>Gunneridae</taxon>
        <taxon>Pentapetalae</taxon>
        <taxon>rosids</taxon>
        <taxon>fabids</taxon>
        <taxon>Fabales</taxon>
        <taxon>Fabaceae</taxon>
        <taxon>Papilionoideae</taxon>
        <taxon>50 kb inversion clade</taxon>
        <taxon>NPAAA clade</taxon>
        <taxon>indigoferoid/millettioid clade</taxon>
        <taxon>Phaseoleae</taxon>
        <taxon>Mucuna</taxon>
    </lineage>
</organism>
<dbReference type="GO" id="GO:0003676">
    <property type="term" value="F:nucleic acid binding"/>
    <property type="evidence" value="ECO:0007669"/>
    <property type="project" value="InterPro"/>
</dbReference>
<keyword evidence="6" id="KW-1185">Reference proteome</keyword>
<keyword evidence="1" id="KW-0479">Metal-binding</keyword>
<protein>
    <submittedName>
        <fullName evidence="5">Uncharacterized protein</fullName>
    </submittedName>
</protein>
<dbReference type="AlphaFoldDB" id="A0A371GRJ1"/>
<dbReference type="GO" id="GO:0046872">
    <property type="term" value="F:metal ion binding"/>
    <property type="evidence" value="ECO:0007669"/>
    <property type="project" value="UniProtKB-KW"/>
</dbReference>
<evidence type="ECO:0000259" key="4">
    <source>
        <dbReference type="Pfam" id="PF25597"/>
    </source>
</evidence>
<name>A0A371GRJ1_MUCPR</name>
<dbReference type="GO" id="GO:0016787">
    <property type="term" value="F:hydrolase activity"/>
    <property type="evidence" value="ECO:0007669"/>
    <property type="project" value="UniProtKB-KW"/>
</dbReference>
<feature type="domain" description="Retroviral polymerase SH3-like" evidence="4">
    <location>
        <begin position="66"/>
        <end position="120"/>
    </location>
</feature>
<evidence type="ECO:0000256" key="1">
    <source>
        <dbReference type="ARBA" id="ARBA00022723"/>
    </source>
</evidence>
<dbReference type="InterPro" id="IPR012337">
    <property type="entry name" value="RNaseH-like_sf"/>
</dbReference>
<sequence length="409" mass="47490">MVRSMISHSSLPESLWGEALKTVVHILNRVSTKAVNKTPYELWTGKKPSINHFHIWGCPAEARPYRPHERKLDSRTVSCYFVGYAERSRGYKFYDPTSRSFFETGNARILEEVEFGKEENIRNVVFEEESINDIGQVLVPITVQETTPVIGDNVQTTIFDIVLKQDYDEALPQTPIEQPQQPQEVSLRRSIRERRHAIPDDYIIFLQEHEDDIDLTEDDPINFCQVIQSSNSQKWIDAMKDELKSMQNNGVWDLVELLEGVKPIDCKWIFKTKKDFKGNIERYKARLDAKGFTQKEGIDYKETFFRTVMALVAHFDLELHQMDVKTAFLNGDIDETIYMMQPENFVSNESKSMILRDRCQGILRLSQENYISKVLERFGMKDSKIGDTPIAKGDKFSLKQCPNNNLERN</sequence>
<reference evidence="5" key="1">
    <citation type="submission" date="2018-05" db="EMBL/GenBank/DDBJ databases">
        <title>Draft genome of Mucuna pruriens seed.</title>
        <authorList>
            <person name="Nnadi N.E."/>
            <person name="Vos R."/>
            <person name="Hasami M.H."/>
            <person name="Devisetty U.K."/>
            <person name="Aguiy J.C."/>
        </authorList>
    </citation>
    <scope>NUCLEOTIDE SEQUENCE [LARGE SCALE GENOMIC DNA]</scope>
    <source>
        <strain evidence="5">JCA_2017</strain>
    </source>
</reference>
<dbReference type="Gene3D" id="3.30.420.10">
    <property type="entry name" value="Ribonuclease H-like superfamily/Ribonuclease H"/>
    <property type="match status" value="1"/>
</dbReference>
<evidence type="ECO:0000313" key="6">
    <source>
        <dbReference type="Proteomes" id="UP000257109"/>
    </source>
</evidence>
<dbReference type="InterPro" id="IPR039537">
    <property type="entry name" value="Retrotran_Ty1/copia-like"/>
</dbReference>
<dbReference type="Pfam" id="PF25597">
    <property type="entry name" value="SH3_retrovirus"/>
    <property type="match status" value="1"/>
</dbReference>
<dbReference type="PANTHER" id="PTHR42648:SF28">
    <property type="entry name" value="TRANSPOSON-ENCODED PROTEIN WITH RIBONUCLEASE H-LIKE AND RETROVIRUS ZINC FINGER-LIKE DOMAINS"/>
    <property type="match status" value="1"/>
</dbReference>
<feature type="non-terminal residue" evidence="5">
    <location>
        <position position="1"/>
    </location>
</feature>
<evidence type="ECO:0000256" key="2">
    <source>
        <dbReference type="ARBA" id="ARBA00022801"/>
    </source>
</evidence>
<dbReference type="OrthoDB" id="1935113at2759"/>
<keyword evidence="2" id="KW-0378">Hydrolase</keyword>
<evidence type="ECO:0000313" key="5">
    <source>
        <dbReference type="EMBL" id="RDX93178.1"/>
    </source>
</evidence>
<comment type="caution">
    <text evidence="5">The sequence shown here is derived from an EMBL/GenBank/DDBJ whole genome shotgun (WGS) entry which is preliminary data.</text>
</comment>
<proteinExistence type="predicted"/>
<gene>
    <name evidence="5" type="ORF">CR513_24598</name>
</gene>
<accession>A0A371GRJ1</accession>
<feature type="domain" description="Reverse transcriptase Ty1/copia-type" evidence="3">
    <location>
        <begin position="249"/>
        <end position="351"/>
    </location>
</feature>
<dbReference type="PANTHER" id="PTHR42648">
    <property type="entry name" value="TRANSPOSASE, PUTATIVE-RELATED"/>
    <property type="match status" value="1"/>
</dbReference>
<dbReference type="Pfam" id="PF07727">
    <property type="entry name" value="RVT_2"/>
    <property type="match status" value="1"/>
</dbReference>
<dbReference type="InterPro" id="IPR057670">
    <property type="entry name" value="SH3_retrovirus"/>
</dbReference>
<evidence type="ECO:0000259" key="3">
    <source>
        <dbReference type="Pfam" id="PF07727"/>
    </source>
</evidence>
<dbReference type="EMBL" id="QJKJ01004680">
    <property type="protein sequence ID" value="RDX93178.1"/>
    <property type="molecule type" value="Genomic_DNA"/>
</dbReference>
<dbReference type="Proteomes" id="UP000257109">
    <property type="component" value="Unassembled WGS sequence"/>
</dbReference>
<dbReference type="SUPFAM" id="SSF53098">
    <property type="entry name" value="Ribonuclease H-like"/>
    <property type="match status" value="1"/>
</dbReference>